<evidence type="ECO:0000313" key="3">
    <source>
        <dbReference type="EMBL" id="MBK5927996.1"/>
    </source>
</evidence>
<dbReference type="Proteomes" id="UP000706333">
    <property type="component" value="Unassembled WGS sequence"/>
</dbReference>
<dbReference type="SUPFAM" id="SSF88723">
    <property type="entry name" value="PIN domain-like"/>
    <property type="match status" value="1"/>
</dbReference>
<evidence type="ECO:0000259" key="1">
    <source>
        <dbReference type="Pfam" id="PF13470"/>
    </source>
</evidence>
<dbReference type="Pfam" id="PF13470">
    <property type="entry name" value="PIN_3"/>
    <property type="match status" value="1"/>
</dbReference>
<comment type="caution">
    <text evidence="3">The sequence shown here is derived from an EMBL/GenBank/DDBJ whole genome shotgun (WGS) entry which is preliminary data.</text>
</comment>
<dbReference type="InterPro" id="IPR058652">
    <property type="entry name" value="VapC50_C"/>
</dbReference>
<dbReference type="RefSeq" id="WP_201157745.1">
    <property type="nucleotide sequence ID" value="NZ_NHSD01000284.1"/>
</dbReference>
<evidence type="ECO:0008006" key="5">
    <source>
        <dbReference type="Google" id="ProtNLM"/>
    </source>
</evidence>
<sequence length="198" mass="22071">MFANRFTVVTDACVLVPPLTRNLLLSLAEAHLFRVRWSARILDEFERGMIRDVLRASRPDPEAAARKARAAMEAAFPEAMIEGHEHLEPALPDMPDADDRHVAAAALHAGAAQIITNNLRDFPPEVMGRLQIDVRSADDFIADTLDLPANGATALLTVRRLRARLVRPELTPEDLLIRMERNGLGQTAALLSRRMELW</sequence>
<gene>
    <name evidence="3" type="ORF">CCR87_11770</name>
</gene>
<dbReference type="InterPro" id="IPR029060">
    <property type="entry name" value="PIN-like_dom_sf"/>
</dbReference>
<dbReference type="InterPro" id="IPR002716">
    <property type="entry name" value="PIN_dom"/>
</dbReference>
<proteinExistence type="predicted"/>
<organism evidence="3 4">
    <name type="scientific">Rhodobaculum claviforme</name>
    <dbReference type="NCBI Taxonomy" id="1549854"/>
    <lineage>
        <taxon>Bacteria</taxon>
        <taxon>Pseudomonadati</taxon>
        <taxon>Pseudomonadota</taxon>
        <taxon>Alphaproteobacteria</taxon>
        <taxon>Rhodobacterales</taxon>
        <taxon>Paracoccaceae</taxon>
        <taxon>Rhodobaculum</taxon>
    </lineage>
</organism>
<dbReference type="AlphaFoldDB" id="A0A934TM10"/>
<keyword evidence="4" id="KW-1185">Reference proteome</keyword>
<evidence type="ECO:0000313" key="4">
    <source>
        <dbReference type="Proteomes" id="UP000706333"/>
    </source>
</evidence>
<name>A0A934TM10_9RHOB</name>
<feature type="domain" description="VapC50 C-terminal" evidence="2">
    <location>
        <begin position="137"/>
        <end position="192"/>
    </location>
</feature>
<reference evidence="3" key="2">
    <citation type="journal article" date="2020" name="Microorganisms">
        <title>Osmotic Adaptation and Compatible Solute Biosynthesis of Phototrophic Bacteria as Revealed from Genome Analyses.</title>
        <authorList>
            <person name="Imhoff J.F."/>
            <person name="Rahn T."/>
            <person name="Kunzel S."/>
            <person name="Keller A."/>
            <person name="Neulinger S.C."/>
        </authorList>
    </citation>
    <scope>NUCLEOTIDE SEQUENCE</scope>
    <source>
        <strain evidence="3">LMG 28126</strain>
    </source>
</reference>
<dbReference type="Pfam" id="PF26343">
    <property type="entry name" value="VapC50_C"/>
    <property type="match status" value="1"/>
</dbReference>
<feature type="domain" description="PIN" evidence="1">
    <location>
        <begin position="8"/>
        <end position="119"/>
    </location>
</feature>
<evidence type="ECO:0000259" key="2">
    <source>
        <dbReference type="Pfam" id="PF26343"/>
    </source>
</evidence>
<reference evidence="3" key="1">
    <citation type="submission" date="2017-05" db="EMBL/GenBank/DDBJ databases">
        <authorList>
            <person name="Imhoff J.F."/>
            <person name="Rahn T."/>
            <person name="Kuenzel S."/>
            <person name="Neulinger S.C."/>
        </authorList>
    </citation>
    <scope>NUCLEOTIDE SEQUENCE</scope>
    <source>
        <strain evidence="3">LMG 28126</strain>
    </source>
</reference>
<protein>
    <recommendedName>
        <fullName evidence="5">PIN domain-containing protein</fullName>
    </recommendedName>
</protein>
<dbReference type="EMBL" id="NHSD01000284">
    <property type="protein sequence ID" value="MBK5927996.1"/>
    <property type="molecule type" value="Genomic_DNA"/>
</dbReference>
<accession>A0A934TM10</accession>